<protein>
    <submittedName>
        <fullName evidence="1">Uncharacterized protein</fullName>
    </submittedName>
</protein>
<dbReference type="RefSeq" id="WP_008523350.1">
    <property type="nucleotide sequence ID" value="NZ_CM001376.1"/>
</dbReference>
<accession>H0UIP8</accession>
<evidence type="ECO:0000313" key="1">
    <source>
        <dbReference type="EMBL" id="EHM13793.1"/>
    </source>
</evidence>
<dbReference type="AlphaFoldDB" id="H0UIP8"/>
<proteinExistence type="predicted"/>
<evidence type="ECO:0000313" key="2">
    <source>
        <dbReference type="Proteomes" id="UP000003806"/>
    </source>
</evidence>
<name>H0UIP8_9BACT</name>
<dbReference type="STRING" id="885272.JonanDRAFT_1429"/>
<gene>
    <name evidence="1" type="ORF">JonanDRAFT_1429</name>
</gene>
<dbReference type="HOGENOM" id="CLU_1784286_0_0_0"/>
<organism evidence="1 2">
    <name type="scientific">Jonquetella anthropi DSM 22815</name>
    <dbReference type="NCBI Taxonomy" id="885272"/>
    <lineage>
        <taxon>Bacteria</taxon>
        <taxon>Thermotogati</taxon>
        <taxon>Synergistota</taxon>
        <taxon>Synergistia</taxon>
        <taxon>Synergistales</taxon>
        <taxon>Dethiosulfovibrionaceae</taxon>
        <taxon>Jonquetella</taxon>
    </lineage>
</organism>
<sequence length="145" mass="15346">MKSFGGLLIAVAAGAALLWNARIDLPAAAFQGAAERSEERELDDGLAARLAEALNRRRSLPPVAPVFWSIPDEAALPKEAVPARLLGVFISGPRRVALVQIQGETRLLPPGGQAGGLTVTAIGDGWIKCRRNGEAFTLRLEKGGR</sequence>
<reference evidence="1 2" key="1">
    <citation type="submission" date="2011-11" db="EMBL/GenBank/DDBJ databases">
        <title>The Noncontiguous Finished genome of Jonquetella anthropi DSM 22815.</title>
        <authorList>
            <consortium name="US DOE Joint Genome Institute (JGI-PGF)"/>
            <person name="Lucas S."/>
            <person name="Copeland A."/>
            <person name="Lapidus A."/>
            <person name="Glavina del Rio T."/>
            <person name="Dalin E."/>
            <person name="Tice H."/>
            <person name="Bruce D."/>
            <person name="Goodwin L."/>
            <person name="Pitluck S."/>
            <person name="Peters L."/>
            <person name="Mikhailova N."/>
            <person name="Held B."/>
            <person name="Kyrpides N."/>
            <person name="Mavromatis K."/>
            <person name="Ivanova N."/>
            <person name="Markowitz V."/>
            <person name="Cheng J.-F."/>
            <person name="Hugenholtz P."/>
            <person name="Woyke T."/>
            <person name="Wu D."/>
            <person name="Gronow S."/>
            <person name="Wellnitz S."/>
            <person name="Brambilla E."/>
            <person name="Klenk H.-P."/>
            <person name="Eisen J.A."/>
        </authorList>
    </citation>
    <scope>NUCLEOTIDE SEQUENCE [LARGE SCALE GENOMIC DNA]</scope>
    <source>
        <strain evidence="1 2">DSM 22815</strain>
    </source>
</reference>
<dbReference type="Proteomes" id="UP000003806">
    <property type="component" value="Chromosome"/>
</dbReference>
<keyword evidence="2" id="KW-1185">Reference proteome</keyword>
<dbReference type="EMBL" id="CM001376">
    <property type="protein sequence ID" value="EHM13793.1"/>
    <property type="molecule type" value="Genomic_DNA"/>
</dbReference>